<evidence type="ECO:0000313" key="1">
    <source>
        <dbReference type="EMBL" id="PJF32312.1"/>
    </source>
</evidence>
<comment type="caution">
    <text evidence="1">The sequence shown here is derived from an EMBL/GenBank/DDBJ whole genome shotgun (WGS) entry which is preliminary data.</text>
</comment>
<reference evidence="1 2" key="1">
    <citation type="submission" date="2017-11" db="EMBL/GenBank/DDBJ databases">
        <title>Evolution of Phototrophy in the Chloroflexi Phylum Driven by Horizontal Gene Transfer.</title>
        <authorList>
            <person name="Ward L.M."/>
            <person name="Hemp J."/>
            <person name="Shih P.M."/>
            <person name="Mcglynn S.E."/>
            <person name="Fischer W."/>
        </authorList>
    </citation>
    <scope>NUCLEOTIDE SEQUENCE [LARGE SCALE GENOMIC DNA]</scope>
    <source>
        <strain evidence="1">CP2_2F</strain>
    </source>
</reference>
<gene>
    <name evidence="1" type="ORF">CUN51_01400</name>
</gene>
<name>A0A2M8P437_9CHLR</name>
<dbReference type="AlphaFoldDB" id="A0A2M8P437"/>
<organism evidence="1 2">
    <name type="scientific">Candidatus Thermofonsia Clade 1 bacterium</name>
    <dbReference type="NCBI Taxonomy" id="2364210"/>
    <lineage>
        <taxon>Bacteria</taxon>
        <taxon>Bacillati</taxon>
        <taxon>Chloroflexota</taxon>
        <taxon>Candidatus Thermofontia</taxon>
        <taxon>Candidatus Thermofonsia Clade 1</taxon>
    </lineage>
</organism>
<evidence type="ECO:0000313" key="2">
    <source>
        <dbReference type="Proteomes" id="UP000228921"/>
    </source>
</evidence>
<accession>A0A2M8P437</accession>
<dbReference type="EMBL" id="PGTK01000001">
    <property type="protein sequence ID" value="PJF32312.1"/>
    <property type="molecule type" value="Genomic_DNA"/>
</dbReference>
<sequence>MRWQVKLFSAHTFEPVEAQSGTGALLAPSNRHDIYQQGGAWHFVGAYTTWRHALPVEAICLYQCLHYATGDLIALDPCAESATADQVACLAVQHIRMIQTQYLSEAHWSALRAVRLIPPSFYRRDSAEWLLEGQIVHVERINVRFVRPETAQKFWVQHRVGGGEYCGWQGA</sequence>
<protein>
    <submittedName>
        <fullName evidence="1">Uncharacterized protein</fullName>
    </submittedName>
</protein>
<dbReference type="Proteomes" id="UP000228921">
    <property type="component" value="Unassembled WGS sequence"/>
</dbReference>
<proteinExistence type="predicted"/>